<dbReference type="OrthoDB" id="8404469at2"/>
<name>A0A5E7FJ07_PSEFL</name>
<sequence>MIRWTVEENLEALTGEQKLCIIDTGVGMTGEEMVKYINHLSSSISKQSTSGNFGVGAKISAAPANPEGLIYMSWVDGHGYMIHLHRDANGQYGLKRYPSGEFWSHITNKPKPDIIKKHGTMVILLGKHSAHNTIEPPENGRMPRKWILRYLNARFFKFPEGVVVSAIEGWENPPRDQHRFLRTVTGMAPWLEANSQARGNMKLPRTDATFFWYILRDGVDLNSGHYTPPGHVSALYQDELYEVVMSNAGYARLQSFGVIFGCERVVIYVKPDNTFAVTANTARTALLIGGEQLDWAAYAAEFRENMPQELAAFQDQIGHKAKSSDHRAAIRERLKTIQELFRFGRYRPNPKGAHTIIHVNSNAGGEPQQKGDQAGTGSGSSGSKGGRQGDLYALFTAEEGTQAEFIDQNTEPQVAWVSIEDGSRAKEEMDDRAANYIFDSNLIKVNADFRVVTDMVERWEQRYSNVPGAGGSGGAIEQVVREWFEQQLIETVMSAHALRKGGKWSTEEACRLWDENALTAAVLPRYHIDVSIKRTLGQKLGTLK</sequence>
<dbReference type="EMBL" id="CABVHU010000020">
    <property type="protein sequence ID" value="VVO39401.1"/>
    <property type="molecule type" value="Genomic_DNA"/>
</dbReference>
<feature type="compositionally biased region" description="Gly residues" evidence="1">
    <location>
        <begin position="374"/>
        <end position="388"/>
    </location>
</feature>
<dbReference type="Proteomes" id="UP000409037">
    <property type="component" value="Unassembled WGS sequence"/>
</dbReference>
<feature type="region of interest" description="Disordered" evidence="1">
    <location>
        <begin position="354"/>
        <end position="388"/>
    </location>
</feature>
<protein>
    <submittedName>
        <fullName evidence="2">Uncharacterized protein</fullName>
    </submittedName>
</protein>
<dbReference type="Gene3D" id="3.30.565.10">
    <property type="entry name" value="Histidine kinase-like ATPase, C-terminal domain"/>
    <property type="match status" value="1"/>
</dbReference>
<reference evidence="2 3" key="1">
    <citation type="submission" date="2019-09" db="EMBL/GenBank/DDBJ databases">
        <authorList>
            <person name="Chandra G."/>
            <person name="Truman W A."/>
        </authorList>
    </citation>
    <scope>NUCLEOTIDE SEQUENCE [LARGE SCALE GENOMIC DNA]</scope>
    <source>
        <strain evidence="2">PS833</strain>
    </source>
</reference>
<evidence type="ECO:0000313" key="2">
    <source>
        <dbReference type="EMBL" id="VVO39401.1"/>
    </source>
</evidence>
<evidence type="ECO:0000256" key="1">
    <source>
        <dbReference type="SAM" id="MobiDB-lite"/>
    </source>
</evidence>
<evidence type="ECO:0000313" key="3">
    <source>
        <dbReference type="Proteomes" id="UP000409037"/>
    </source>
</evidence>
<dbReference type="SUPFAM" id="SSF55874">
    <property type="entry name" value="ATPase domain of HSP90 chaperone/DNA topoisomerase II/histidine kinase"/>
    <property type="match status" value="1"/>
</dbReference>
<organism evidence="2 3">
    <name type="scientific">Pseudomonas fluorescens</name>
    <dbReference type="NCBI Taxonomy" id="294"/>
    <lineage>
        <taxon>Bacteria</taxon>
        <taxon>Pseudomonadati</taxon>
        <taxon>Pseudomonadota</taxon>
        <taxon>Gammaproteobacteria</taxon>
        <taxon>Pseudomonadales</taxon>
        <taxon>Pseudomonadaceae</taxon>
        <taxon>Pseudomonas</taxon>
    </lineage>
</organism>
<dbReference type="AlphaFoldDB" id="A0A5E7FJ07"/>
<dbReference type="RefSeq" id="WP_150800772.1">
    <property type="nucleotide sequence ID" value="NZ_CABVHU010000020.1"/>
</dbReference>
<proteinExistence type="predicted"/>
<accession>A0A5E7FJ07</accession>
<gene>
    <name evidence="2" type="ORF">PS833_05668</name>
</gene>
<dbReference type="InterPro" id="IPR036890">
    <property type="entry name" value="HATPase_C_sf"/>
</dbReference>